<reference evidence="9 10" key="1">
    <citation type="journal article" date="2010" name="Stand. Genomic Sci.">
        <title>Complete genome sequence of Meiothermus silvanus type strain (VI-R2).</title>
        <authorList>
            <person name="Sikorski J."/>
            <person name="Tindall B.J."/>
            <person name="Lowry S."/>
            <person name="Lucas S."/>
            <person name="Nolan M."/>
            <person name="Copeland A."/>
            <person name="Glavina Del Rio T."/>
            <person name="Tice H."/>
            <person name="Cheng J.F."/>
            <person name="Han C."/>
            <person name="Pitluck S."/>
            <person name="Liolios K."/>
            <person name="Ivanova N."/>
            <person name="Mavromatis K."/>
            <person name="Mikhailova N."/>
            <person name="Pati A."/>
            <person name="Goodwin L."/>
            <person name="Chen A."/>
            <person name="Palaniappan K."/>
            <person name="Land M."/>
            <person name="Hauser L."/>
            <person name="Chang Y.J."/>
            <person name="Jeffries C.D."/>
            <person name="Rohde M."/>
            <person name="Goker M."/>
            <person name="Woyke T."/>
            <person name="Bristow J."/>
            <person name="Eisen J.A."/>
            <person name="Markowitz V."/>
            <person name="Hugenholtz P."/>
            <person name="Kyrpides N.C."/>
            <person name="Klenk H.P."/>
            <person name="Lapidus A."/>
        </authorList>
    </citation>
    <scope>NUCLEOTIDE SEQUENCE [LARGE SCALE GENOMIC DNA]</scope>
    <source>
        <strain evidence="10">ATCC 700542 / DSM 9946 / VI-R2</strain>
    </source>
</reference>
<feature type="transmembrane region" description="Helical" evidence="7">
    <location>
        <begin position="167"/>
        <end position="190"/>
    </location>
</feature>
<dbReference type="PANTHER" id="PTHR43005">
    <property type="entry name" value="BLR7065 PROTEIN"/>
    <property type="match status" value="1"/>
</dbReference>
<dbReference type="PANTHER" id="PTHR43005:SF2">
    <property type="entry name" value="INTEGRAL MEMBRANE SUGAR TRANSPORT PROTEIN"/>
    <property type="match status" value="1"/>
</dbReference>
<dbReference type="PROSITE" id="PS50928">
    <property type="entry name" value="ABC_TM1"/>
    <property type="match status" value="1"/>
</dbReference>
<dbReference type="Pfam" id="PF00528">
    <property type="entry name" value="BPD_transp_1"/>
    <property type="match status" value="1"/>
</dbReference>
<evidence type="ECO:0000256" key="4">
    <source>
        <dbReference type="ARBA" id="ARBA00022692"/>
    </source>
</evidence>
<dbReference type="HOGENOM" id="CLU_016047_0_3_0"/>
<dbReference type="InterPro" id="IPR035906">
    <property type="entry name" value="MetI-like_sf"/>
</dbReference>
<feature type="transmembrane region" description="Helical" evidence="7">
    <location>
        <begin position="20"/>
        <end position="46"/>
    </location>
</feature>
<keyword evidence="4 7" id="KW-0812">Transmembrane</keyword>
<dbReference type="CDD" id="cd06261">
    <property type="entry name" value="TM_PBP2"/>
    <property type="match status" value="1"/>
</dbReference>
<accession>D7BGU8</accession>
<feature type="domain" description="ABC transmembrane type-1" evidence="8">
    <location>
        <begin position="78"/>
        <end position="289"/>
    </location>
</feature>
<evidence type="ECO:0000256" key="2">
    <source>
        <dbReference type="ARBA" id="ARBA00022448"/>
    </source>
</evidence>
<evidence type="ECO:0000256" key="3">
    <source>
        <dbReference type="ARBA" id="ARBA00022475"/>
    </source>
</evidence>
<protein>
    <submittedName>
        <fullName evidence="9">Binding-protein-dependent transport systems inner membrane component</fullName>
    </submittedName>
</protein>
<feature type="transmembrane region" description="Helical" evidence="7">
    <location>
        <begin position="211"/>
        <end position="237"/>
    </location>
</feature>
<evidence type="ECO:0000259" key="8">
    <source>
        <dbReference type="PROSITE" id="PS50928"/>
    </source>
</evidence>
<dbReference type="GO" id="GO:0005886">
    <property type="term" value="C:plasma membrane"/>
    <property type="evidence" value="ECO:0007669"/>
    <property type="project" value="UniProtKB-SubCell"/>
</dbReference>
<keyword evidence="6 7" id="KW-0472">Membrane</keyword>
<dbReference type="EMBL" id="CP002042">
    <property type="protein sequence ID" value="ADH62102.1"/>
    <property type="molecule type" value="Genomic_DNA"/>
</dbReference>
<dbReference type="AlphaFoldDB" id="D7BGU8"/>
<evidence type="ECO:0000313" key="10">
    <source>
        <dbReference type="Proteomes" id="UP000001916"/>
    </source>
</evidence>
<keyword evidence="10" id="KW-1185">Reference proteome</keyword>
<keyword evidence="2 7" id="KW-0813">Transport</keyword>
<feature type="transmembrane region" description="Helical" evidence="7">
    <location>
        <begin position="111"/>
        <end position="132"/>
    </location>
</feature>
<dbReference type="eggNOG" id="COG1175">
    <property type="taxonomic scope" value="Bacteria"/>
</dbReference>
<gene>
    <name evidence="9" type="ordered locus">Mesil_0157</name>
</gene>
<comment type="subcellular location">
    <subcellularLocation>
        <location evidence="1 7">Cell membrane</location>
        <topology evidence="1 7">Multi-pass membrane protein</topology>
    </subcellularLocation>
</comment>
<feature type="transmembrane region" description="Helical" evidence="7">
    <location>
        <begin position="268"/>
        <end position="294"/>
    </location>
</feature>
<evidence type="ECO:0000313" key="9">
    <source>
        <dbReference type="EMBL" id="ADH62102.1"/>
    </source>
</evidence>
<evidence type="ECO:0000256" key="7">
    <source>
        <dbReference type="RuleBase" id="RU363032"/>
    </source>
</evidence>
<dbReference type="SUPFAM" id="SSF161098">
    <property type="entry name" value="MetI-like"/>
    <property type="match status" value="1"/>
</dbReference>
<comment type="similarity">
    <text evidence="7">Belongs to the binding-protein-dependent transport system permease family.</text>
</comment>
<name>D7BGU8_ALLS1</name>
<dbReference type="OrthoDB" id="9783714at2"/>
<sequence>MTHRSSLSKARPETIRPNTLWLLGPAMLVLIIWTQIPFLLTIYHSFRRFDLLNPERQGYVGFGNFVSLLTDSIFWTSIGNTLVLVGAVLVVTIVVGLFLALLFYQDFPGRALARTLVISPFFVMPVVSALIWKNMLMHPVYGLFAWAAQIFGQKPVDWLAAYPMQSIVAMVSWQWIPFALLLILTGLQSLSKEQLEAAKIDGASAWQEFRYIIVPHLAQTLSVVVMLETIFLLTIFAEIYASTSGGPGLATTTLPYLIYLKAFAEYRIGVAAAGAVFAVILANIVAIFVLRLIGRNLQATKGGMG</sequence>
<organism evidence="9 10">
    <name type="scientific">Allomeiothermus silvanus (strain ATCC 700542 / DSM 9946 / NBRC 106475 / NCIMB 13440 / VI-R2)</name>
    <name type="common">Thermus silvanus</name>
    <dbReference type="NCBI Taxonomy" id="526227"/>
    <lineage>
        <taxon>Bacteria</taxon>
        <taxon>Thermotogati</taxon>
        <taxon>Deinococcota</taxon>
        <taxon>Deinococci</taxon>
        <taxon>Thermales</taxon>
        <taxon>Thermaceae</taxon>
        <taxon>Allomeiothermus</taxon>
    </lineage>
</organism>
<dbReference type="GO" id="GO:0055085">
    <property type="term" value="P:transmembrane transport"/>
    <property type="evidence" value="ECO:0007669"/>
    <property type="project" value="InterPro"/>
</dbReference>
<evidence type="ECO:0000256" key="1">
    <source>
        <dbReference type="ARBA" id="ARBA00004651"/>
    </source>
</evidence>
<evidence type="ECO:0000256" key="6">
    <source>
        <dbReference type="ARBA" id="ARBA00023136"/>
    </source>
</evidence>
<dbReference type="STRING" id="526227.Mesil_0157"/>
<feature type="transmembrane region" description="Helical" evidence="7">
    <location>
        <begin position="82"/>
        <end position="104"/>
    </location>
</feature>
<keyword evidence="3" id="KW-1003">Cell membrane</keyword>
<evidence type="ECO:0000256" key="5">
    <source>
        <dbReference type="ARBA" id="ARBA00022989"/>
    </source>
</evidence>
<dbReference type="KEGG" id="msv:Mesil_0157"/>
<dbReference type="Proteomes" id="UP000001916">
    <property type="component" value="Chromosome"/>
</dbReference>
<dbReference type="RefSeq" id="WP_013156709.1">
    <property type="nucleotide sequence ID" value="NC_014212.1"/>
</dbReference>
<dbReference type="InterPro" id="IPR000515">
    <property type="entry name" value="MetI-like"/>
</dbReference>
<dbReference type="Gene3D" id="1.10.3720.10">
    <property type="entry name" value="MetI-like"/>
    <property type="match status" value="1"/>
</dbReference>
<keyword evidence="5 7" id="KW-1133">Transmembrane helix</keyword>
<proteinExistence type="inferred from homology"/>